<gene>
    <name evidence="1" type="ORF">NM688_g6451</name>
</gene>
<dbReference type="Proteomes" id="UP001148662">
    <property type="component" value="Unassembled WGS sequence"/>
</dbReference>
<proteinExistence type="predicted"/>
<protein>
    <submittedName>
        <fullName evidence="1">Uncharacterized protein</fullName>
    </submittedName>
</protein>
<comment type="caution">
    <text evidence="1">The sequence shown here is derived from an EMBL/GenBank/DDBJ whole genome shotgun (WGS) entry which is preliminary data.</text>
</comment>
<reference evidence="1" key="1">
    <citation type="submission" date="2022-07" db="EMBL/GenBank/DDBJ databases">
        <title>Genome Sequence of Phlebia brevispora.</title>
        <authorList>
            <person name="Buettner E."/>
        </authorList>
    </citation>
    <scope>NUCLEOTIDE SEQUENCE</scope>
    <source>
        <strain evidence="1">MPL23</strain>
    </source>
</reference>
<sequence>MGDLPKDVNTIRSQEVASSDSIDARRTHNAALPICLLPIEIFARILEECLTVRRHSSSNILPPRSSMRQRCQKTLSHVCHYWRDVALSMAILWSYLDIDRYTAFEAVEERLRRSKKALLHLYVDYPDLKLAPTLIDHRSFTAVFRELPRVQTLGLHISDSTLLPWSQLPALYLKGLQLVNYREVLDLQEDAGHRVRADNIVPEDSIGLESLSIPGFARTLESRCPALKSLSVTSFKFSFRDWILPPSLTRLTVYNDASPASPTSFDDVIQTLRRLPSLRHLTLEHALPSGARPATGTNSEPVLPQLQSLTLFDSLRPSVYFMNGLRGSSGSLHLTVQMQTYEELARYPSLSPAVSPEQRLQTISIVFNEGYPRWDDEEAFMFQAWRDQYTLEDLEKIWPASSVGDINISLVVDPEMSLNSDLSSLHQFVAGLPLSYTTSMFLECERNERSSFFPLDAFRCMTKLHTLYVVGNANQFGVAASLVSFLNQDGEVILPSLRVLHLERIDFGARFPQFPRFLKALRKRQGLARIEKLVIRKCHNILPEDVRALEEVIPVDWDSRVRS</sequence>
<evidence type="ECO:0000313" key="2">
    <source>
        <dbReference type="Proteomes" id="UP001148662"/>
    </source>
</evidence>
<organism evidence="1 2">
    <name type="scientific">Phlebia brevispora</name>
    <dbReference type="NCBI Taxonomy" id="194682"/>
    <lineage>
        <taxon>Eukaryota</taxon>
        <taxon>Fungi</taxon>
        <taxon>Dikarya</taxon>
        <taxon>Basidiomycota</taxon>
        <taxon>Agaricomycotina</taxon>
        <taxon>Agaricomycetes</taxon>
        <taxon>Polyporales</taxon>
        <taxon>Meruliaceae</taxon>
        <taxon>Phlebia</taxon>
    </lineage>
</organism>
<dbReference type="EMBL" id="JANHOG010001332">
    <property type="protein sequence ID" value="KAJ3538875.1"/>
    <property type="molecule type" value="Genomic_DNA"/>
</dbReference>
<name>A0ACC1SFZ2_9APHY</name>
<accession>A0ACC1SFZ2</accession>
<keyword evidence="2" id="KW-1185">Reference proteome</keyword>
<evidence type="ECO:0000313" key="1">
    <source>
        <dbReference type="EMBL" id="KAJ3538875.1"/>
    </source>
</evidence>